<proteinExistence type="predicted"/>
<evidence type="ECO:0000256" key="3">
    <source>
        <dbReference type="ARBA" id="ARBA00023163"/>
    </source>
</evidence>
<name>A0ABV9Y824_9PSEU</name>
<dbReference type="CDD" id="cd06170">
    <property type="entry name" value="LuxR_C_like"/>
    <property type="match status" value="1"/>
</dbReference>
<dbReference type="SUPFAM" id="SSF46894">
    <property type="entry name" value="C-terminal effector domain of the bipartite response regulators"/>
    <property type="match status" value="1"/>
</dbReference>
<dbReference type="RefSeq" id="WP_380648199.1">
    <property type="nucleotide sequence ID" value="NZ_JBHSJB010000033.1"/>
</dbReference>
<dbReference type="Pfam" id="PF00196">
    <property type="entry name" value="GerE"/>
    <property type="match status" value="1"/>
</dbReference>
<comment type="caution">
    <text evidence="5">The sequence shown here is derived from an EMBL/GenBank/DDBJ whole genome shotgun (WGS) entry which is preliminary data.</text>
</comment>
<protein>
    <submittedName>
        <fullName evidence="5">LuxR C-terminal-related transcriptional regulator</fullName>
    </submittedName>
</protein>
<reference evidence="6" key="1">
    <citation type="journal article" date="2019" name="Int. J. Syst. Evol. Microbiol.">
        <title>The Global Catalogue of Microorganisms (GCM) 10K type strain sequencing project: providing services to taxonomists for standard genome sequencing and annotation.</title>
        <authorList>
            <consortium name="The Broad Institute Genomics Platform"/>
            <consortium name="The Broad Institute Genome Sequencing Center for Infectious Disease"/>
            <person name="Wu L."/>
            <person name="Ma J."/>
        </authorList>
    </citation>
    <scope>NUCLEOTIDE SEQUENCE [LARGE SCALE GENOMIC DNA]</scope>
    <source>
        <strain evidence="6">KCTC 12848</strain>
    </source>
</reference>
<sequence>MTPAATCRRPPARSGRAVGEPAGAAVTVAVRAADALLRAGAVAVLGRRRDIAVSCRAEDADVLLLVEEEVFDERSVGLLRGAGVGSARGAEPRCVVVADDFRDGELERAVDAGVVAVVPLREATGDRVAAAVLAARDGVADLPPRLQGLLLERLRRREPGPDEPTGVADRERRVLRLISEGLDTGEVAGALGCSERTVKYALQAFMARHGLTTRVHAVAFALRAGLI</sequence>
<dbReference type="SMART" id="SM00421">
    <property type="entry name" value="HTH_LUXR"/>
    <property type="match status" value="1"/>
</dbReference>
<evidence type="ECO:0000259" key="4">
    <source>
        <dbReference type="PROSITE" id="PS50043"/>
    </source>
</evidence>
<keyword evidence="2" id="KW-0238">DNA-binding</keyword>
<dbReference type="PANTHER" id="PTHR43214">
    <property type="entry name" value="TWO-COMPONENT RESPONSE REGULATOR"/>
    <property type="match status" value="1"/>
</dbReference>
<evidence type="ECO:0000256" key="2">
    <source>
        <dbReference type="ARBA" id="ARBA00023125"/>
    </source>
</evidence>
<dbReference type="InterPro" id="IPR000792">
    <property type="entry name" value="Tscrpt_reg_LuxR_C"/>
</dbReference>
<feature type="domain" description="HTH luxR-type" evidence="4">
    <location>
        <begin position="160"/>
        <end position="225"/>
    </location>
</feature>
<dbReference type="InterPro" id="IPR039420">
    <property type="entry name" value="WalR-like"/>
</dbReference>
<organism evidence="5 6">
    <name type="scientific">Saccharothrix xinjiangensis</name>
    <dbReference type="NCBI Taxonomy" id="204798"/>
    <lineage>
        <taxon>Bacteria</taxon>
        <taxon>Bacillati</taxon>
        <taxon>Actinomycetota</taxon>
        <taxon>Actinomycetes</taxon>
        <taxon>Pseudonocardiales</taxon>
        <taxon>Pseudonocardiaceae</taxon>
        <taxon>Saccharothrix</taxon>
    </lineage>
</organism>
<dbReference type="Proteomes" id="UP001595833">
    <property type="component" value="Unassembled WGS sequence"/>
</dbReference>
<dbReference type="Gene3D" id="3.40.50.2300">
    <property type="match status" value="1"/>
</dbReference>
<gene>
    <name evidence="5" type="ORF">ACFPFM_32815</name>
</gene>
<dbReference type="InterPro" id="IPR016032">
    <property type="entry name" value="Sig_transdc_resp-reg_C-effctor"/>
</dbReference>
<evidence type="ECO:0000313" key="5">
    <source>
        <dbReference type="EMBL" id="MFC5058519.1"/>
    </source>
</evidence>
<keyword evidence="1" id="KW-0805">Transcription regulation</keyword>
<keyword evidence="6" id="KW-1185">Reference proteome</keyword>
<evidence type="ECO:0000313" key="6">
    <source>
        <dbReference type="Proteomes" id="UP001595833"/>
    </source>
</evidence>
<keyword evidence="3" id="KW-0804">Transcription</keyword>
<accession>A0ABV9Y824</accession>
<dbReference type="PRINTS" id="PR00038">
    <property type="entry name" value="HTHLUXR"/>
</dbReference>
<evidence type="ECO:0000256" key="1">
    <source>
        <dbReference type="ARBA" id="ARBA00023015"/>
    </source>
</evidence>
<dbReference type="PANTHER" id="PTHR43214:SF24">
    <property type="entry name" value="TRANSCRIPTIONAL REGULATORY PROTEIN NARL-RELATED"/>
    <property type="match status" value="1"/>
</dbReference>
<dbReference type="PROSITE" id="PS50043">
    <property type="entry name" value="HTH_LUXR_2"/>
    <property type="match status" value="1"/>
</dbReference>
<dbReference type="EMBL" id="JBHSJB010000033">
    <property type="protein sequence ID" value="MFC5058519.1"/>
    <property type="molecule type" value="Genomic_DNA"/>
</dbReference>